<dbReference type="OrthoDB" id="692486at2759"/>
<keyword evidence="3" id="KW-1185">Reference proteome</keyword>
<keyword evidence="1" id="KW-0175">Coiled coil</keyword>
<dbReference type="Proteomes" id="UP000275267">
    <property type="component" value="Unassembled WGS sequence"/>
</dbReference>
<dbReference type="STRING" id="4540.A0A3L6R3L0"/>
<evidence type="ECO:0008006" key="4">
    <source>
        <dbReference type="Google" id="ProtNLM"/>
    </source>
</evidence>
<proteinExistence type="predicted"/>
<protein>
    <recommendedName>
        <fullName evidence="4">NB-ARC domain-containing protein</fullName>
    </recommendedName>
</protein>
<dbReference type="InterPro" id="IPR027417">
    <property type="entry name" value="P-loop_NTPase"/>
</dbReference>
<dbReference type="Gene3D" id="3.40.50.300">
    <property type="entry name" value="P-loop containing nucleotide triphosphate hydrolases"/>
    <property type="match status" value="1"/>
</dbReference>
<evidence type="ECO:0000256" key="1">
    <source>
        <dbReference type="SAM" id="Coils"/>
    </source>
</evidence>
<dbReference type="SUPFAM" id="SSF52540">
    <property type="entry name" value="P-loop containing nucleoside triphosphate hydrolases"/>
    <property type="match status" value="1"/>
</dbReference>
<dbReference type="EMBL" id="PQIB02000010">
    <property type="protein sequence ID" value="RLM92937.1"/>
    <property type="molecule type" value="Genomic_DNA"/>
</dbReference>
<gene>
    <name evidence="2" type="ORF">C2845_PM08G01350</name>
</gene>
<feature type="coiled-coil region" evidence="1">
    <location>
        <begin position="46"/>
        <end position="73"/>
    </location>
</feature>
<reference evidence="3" key="1">
    <citation type="journal article" date="2019" name="Nat. Commun.">
        <title>The genome of broomcorn millet.</title>
        <authorList>
            <person name="Zou C."/>
            <person name="Miki D."/>
            <person name="Li D."/>
            <person name="Tang Q."/>
            <person name="Xiao L."/>
            <person name="Rajput S."/>
            <person name="Deng P."/>
            <person name="Jia W."/>
            <person name="Huang R."/>
            <person name="Zhang M."/>
            <person name="Sun Y."/>
            <person name="Hu J."/>
            <person name="Fu X."/>
            <person name="Schnable P.S."/>
            <person name="Li F."/>
            <person name="Zhang H."/>
            <person name="Feng B."/>
            <person name="Zhu X."/>
            <person name="Liu R."/>
            <person name="Schnable J.C."/>
            <person name="Zhu J.-K."/>
            <person name="Zhang H."/>
        </authorList>
    </citation>
    <scope>NUCLEOTIDE SEQUENCE [LARGE SCALE GENOMIC DNA]</scope>
</reference>
<accession>A0A3L6R3L0</accession>
<dbReference type="PANTHER" id="PTHR33377:SF23">
    <property type="entry name" value="NB-ARC DOMAIN-CONTAINING PROTEIN"/>
    <property type="match status" value="1"/>
</dbReference>
<sequence>MPDKGCYILDTLRYQSHDEELDAKDQVVSHSFSLSKVNYLKGIGSSNRMTRILEQLQDALDNLRSMIVDVKELVVFLTSYPRLYRQPYSMHLLLGNCMFGRQMEAELLRNFLLCTQPNGAEELEVLPVVGPGRVGKSTLVAHVCNDERVRGHFSEIVFRH</sequence>
<dbReference type="PANTHER" id="PTHR33377">
    <property type="entry name" value="OS10G0134700 PROTEIN-RELATED"/>
    <property type="match status" value="1"/>
</dbReference>
<evidence type="ECO:0000313" key="3">
    <source>
        <dbReference type="Proteomes" id="UP000275267"/>
    </source>
</evidence>
<name>A0A3L6R3L0_PANMI</name>
<comment type="caution">
    <text evidence="2">The sequence shown here is derived from an EMBL/GenBank/DDBJ whole genome shotgun (WGS) entry which is preliminary data.</text>
</comment>
<evidence type="ECO:0000313" key="2">
    <source>
        <dbReference type="EMBL" id="RLM92937.1"/>
    </source>
</evidence>
<dbReference type="AlphaFoldDB" id="A0A3L6R3L0"/>
<organism evidence="2 3">
    <name type="scientific">Panicum miliaceum</name>
    <name type="common">Proso millet</name>
    <name type="synonym">Broomcorn millet</name>
    <dbReference type="NCBI Taxonomy" id="4540"/>
    <lineage>
        <taxon>Eukaryota</taxon>
        <taxon>Viridiplantae</taxon>
        <taxon>Streptophyta</taxon>
        <taxon>Embryophyta</taxon>
        <taxon>Tracheophyta</taxon>
        <taxon>Spermatophyta</taxon>
        <taxon>Magnoliopsida</taxon>
        <taxon>Liliopsida</taxon>
        <taxon>Poales</taxon>
        <taxon>Poaceae</taxon>
        <taxon>PACMAD clade</taxon>
        <taxon>Panicoideae</taxon>
        <taxon>Panicodae</taxon>
        <taxon>Paniceae</taxon>
        <taxon>Panicinae</taxon>
        <taxon>Panicum</taxon>
        <taxon>Panicum sect. Panicum</taxon>
    </lineage>
</organism>